<evidence type="ECO:0000313" key="7">
    <source>
        <dbReference type="Proteomes" id="UP000321436"/>
    </source>
</evidence>
<comment type="similarity">
    <text evidence="1">Belongs to the sigma-70 factor family. ECF subfamily.</text>
</comment>
<name>A0A512RSA7_9BACT</name>
<dbReference type="Gene3D" id="1.10.10.10">
    <property type="entry name" value="Winged helix-like DNA-binding domain superfamily/Winged helix DNA-binding domain"/>
    <property type="match status" value="2"/>
</dbReference>
<sequence length="283" mass="33464">MEYEVLRGTIQNLHYFQLFKAGNEMGLNFFYKHLHGPVYFHGMQIVNDDFLVSTFLQEAFLKAWYLRERITSALHLLRFLRLCVRWECSAYFASAVGKFSRRVSYIDYAENTFHASVSWEEDALNFEEIDVKDALLDAILKAIRYLPATKQNVMRLYAHYGLSEKEIAQKFKVPYQTIARMIRKSTNTLKEYLIKTQMTIRTPLEQYIEERYRLSLTPEQAEVYRLRAYSRLSFDQISIKLGKTPERILNLYFDAVEILKTTNPNAAKRSNSNKKNSIVDWKR</sequence>
<feature type="domain" description="RNA polymerase sigma factor 70 region 4 type 2" evidence="5">
    <location>
        <begin position="137"/>
        <end position="184"/>
    </location>
</feature>
<proteinExistence type="inferred from homology"/>
<dbReference type="Pfam" id="PF08281">
    <property type="entry name" value="Sigma70_r4_2"/>
    <property type="match status" value="1"/>
</dbReference>
<gene>
    <name evidence="6" type="ORF">CCY01nite_48450</name>
</gene>
<dbReference type="InterPro" id="IPR013324">
    <property type="entry name" value="RNA_pol_sigma_r3/r4-like"/>
</dbReference>
<keyword evidence="4" id="KW-0804">Transcription</keyword>
<dbReference type="InterPro" id="IPR036388">
    <property type="entry name" value="WH-like_DNA-bd_sf"/>
</dbReference>
<dbReference type="EMBL" id="BKAU01000007">
    <property type="protein sequence ID" value="GEP98585.1"/>
    <property type="molecule type" value="Genomic_DNA"/>
</dbReference>
<dbReference type="AlphaFoldDB" id="A0A512RSA7"/>
<evidence type="ECO:0000313" key="6">
    <source>
        <dbReference type="EMBL" id="GEP98585.1"/>
    </source>
</evidence>
<organism evidence="6 7">
    <name type="scientific">Chitinophaga cymbidii</name>
    <dbReference type="NCBI Taxonomy" id="1096750"/>
    <lineage>
        <taxon>Bacteria</taxon>
        <taxon>Pseudomonadati</taxon>
        <taxon>Bacteroidota</taxon>
        <taxon>Chitinophagia</taxon>
        <taxon>Chitinophagales</taxon>
        <taxon>Chitinophagaceae</taxon>
        <taxon>Chitinophaga</taxon>
    </lineage>
</organism>
<dbReference type="PANTHER" id="PTHR43133">
    <property type="entry name" value="RNA POLYMERASE ECF-TYPE SIGMA FACTO"/>
    <property type="match status" value="1"/>
</dbReference>
<dbReference type="Proteomes" id="UP000321436">
    <property type="component" value="Unassembled WGS sequence"/>
</dbReference>
<dbReference type="PANTHER" id="PTHR43133:SF46">
    <property type="entry name" value="RNA POLYMERASE SIGMA-70 FACTOR ECF SUBFAMILY"/>
    <property type="match status" value="1"/>
</dbReference>
<dbReference type="GO" id="GO:0006352">
    <property type="term" value="P:DNA-templated transcription initiation"/>
    <property type="evidence" value="ECO:0007669"/>
    <property type="project" value="InterPro"/>
</dbReference>
<comment type="caution">
    <text evidence="6">The sequence shown here is derived from an EMBL/GenBank/DDBJ whole genome shotgun (WGS) entry which is preliminary data.</text>
</comment>
<dbReference type="NCBIfam" id="TIGR02937">
    <property type="entry name" value="sigma70-ECF"/>
    <property type="match status" value="1"/>
</dbReference>
<protein>
    <recommendedName>
        <fullName evidence="5">RNA polymerase sigma factor 70 region 4 type 2 domain-containing protein</fullName>
    </recommendedName>
</protein>
<evidence type="ECO:0000256" key="2">
    <source>
        <dbReference type="ARBA" id="ARBA00023015"/>
    </source>
</evidence>
<dbReference type="SUPFAM" id="SSF88946">
    <property type="entry name" value="Sigma2 domain of RNA polymerase sigma factors"/>
    <property type="match status" value="1"/>
</dbReference>
<dbReference type="OrthoDB" id="759001at2"/>
<reference evidence="6 7" key="1">
    <citation type="submission" date="2019-07" db="EMBL/GenBank/DDBJ databases">
        <title>Whole genome shotgun sequence of Chitinophaga cymbidii NBRC 109752.</title>
        <authorList>
            <person name="Hosoyama A."/>
            <person name="Uohara A."/>
            <person name="Ohji S."/>
            <person name="Ichikawa N."/>
        </authorList>
    </citation>
    <scope>NUCLEOTIDE SEQUENCE [LARGE SCALE GENOMIC DNA]</scope>
    <source>
        <strain evidence="6 7">NBRC 109752</strain>
    </source>
</reference>
<keyword evidence="2" id="KW-0805">Transcription regulation</keyword>
<evidence type="ECO:0000256" key="3">
    <source>
        <dbReference type="ARBA" id="ARBA00023082"/>
    </source>
</evidence>
<dbReference type="InterPro" id="IPR039425">
    <property type="entry name" value="RNA_pol_sigma-70-like"/>
</dbReference>
<dbReference type="GO" id="GO:0003677">
    <property type="term" value="F:DNA binding"/>
    <property type="evidence" value="ECO:0007669"/>
    <property type="project" value="InterPro"/>
</dbReference>
<evidence type="ECO:0000256" key="1">
    <source>
        <dbReference type="ARBA" id="ARBA00010641"/>
    </source>
</evidence>
<keyword evidence="3" id="KW-0731">Sigma factor</keyword>
<dbReference type="InterPro" id="IPR013249">
    <property type="entry name" value="RNA_pol_sigma70_r4_t2"/>
</dbReference>
<keyword evidence="7" id="KW-1185">Reference proteome</keyword>
<evidence type="ECO:0000256" key="4">
    <source>
        <dbReference type="ARBA" id="ARBA00023163"/>
    </source>
</evidence>
<dbReference type="GO" id="GO:0016987">
    <property type="term" value="F:sigma factor activity"/>
    <property type="evidence" value="ECO:0007669"/>
    <property type="project" value="UniProtKB-KW"/>
</dbReference>
<evidence type="ECO:0000259" key="5">
    <source>
        <dbReference type="Pfam" id="PF08281"/>
    </source>
</evidence>
<dbReference type="RefSeq" id="WP_146867205.1">
    <property type="nucleotide sequence ID" value="NZ_BKAU01000007.1"/>
</dbReference>
<dbReference type="SUPFAM" id="SSF88659">
    <property type="entry name" value="Sigma3 and sigma4 domains of RNA polymerase sigma factors"/>
    <property type="match status" value="2"/>
</dbReference>
<accession>A0A512RSA7</accession>
<dbReference type="InterPro" id="IPR013325">
    <property type="entry name" value="RNA_pol_sigma_r2"/>
</dbReference>
<dbReference type="InterPro" id="IPR014284">
    <property type="entry name" value="RNA_pol_sigma-70_dom"/>
</dbReference>